<protein>
    <submittedName>
        <fullName evidence="1">Uncharacterized protein</fullName>
    </submittedName>
</protein>
<evidence type="ECO:0000313" key="2">
    <source>
        <dbReference type="Proteomes" id="UP000014680"/>
    </source>
</evidence>
<accession>A0A0A1U6D5</accession>
<evidence type="ECO:0000313" key="1">
    <source>
        <dbReference type="EMBL" id="ELP89978.1"/>
    </source>
</evidence>
<dbReference type="GeneID" id="14888993"/>
<proteinExistence type="predicted"/>
<sequence length="247" mass="28381">MNQRIIDLFNTTFQNITALTTFDTTKERTTLQAKKESEDAYHNSEDYKHLLQQITLKKQKISENDKAIEHNKELAVLKNKIDSDKHHLQICVALKTLLTTRIQVETNLAIVSSTSCTEESLKDLLSSLNLYSLSLSQEMPSELTNQFTEYKETYQTYLNKSMNVVSMKLSNLMKSQNFPKSPLTETTKVKSYTDFLQSHLFAQTTPKSALSNALMTSTILLVQQLFQREDSKLYAYTSLDLVIPYIR</sequence>
<keyword evidence="2" id="KW-1185">Reference proteome</keyword>
<dbReference type="EMBL" id="KB206537">
    <property type="protein sequence ID" value="ELP89978.1"/>
    <property type="molecule type" value="Genomic_DNA"/>
</dbReference>
<feature type="non-terminal residue" evidence="1">
    <location>
        <position position="247"/>
    </location>
</feature>
<feature type="non-terminal residue" evidence="1">
    <location>
        <position position="1"/>
    </location>
</feature>
<gene>
    <name evidence="1" type="ORF">EIN_402620</name>
</gene>
<dbReference type="AlphaFoldDB" id="A0A0A1U6D5"/>
<dbReference type="KEGG" id="eiv:EIN_402620"/>
<reference evidence="1 2" key="1">
    <citation type="submission" date="2012-10" db="EMBL/GenBank/DDBJ databases">
        <authorList>
            <person name="Zafar N."/>
            <person name="Inman J."/>
            <person name="Hall N."/>
            <person name="Lorenzi H."/>
            <person name="Caler E."/>
        </authorList>
    </citation>
    <scope>NUCLEOTIDE SEQUENCE [LARGE SCALE GENOMIC DNA]</scope>
    <source>
        <strain evidence="1 2">IP1</strain>
    </source>
</reference>
<organism evidence="1 2">
    <name type="scientific">Entamoeba invadens IP1</name>
    <dbReference type="NCBI Taxonomy" id="370355"/>
    <lineage>
        <taxon>Eukaryota</taxon>
        <taxon>Amoebozoa</taxon>
        <taxon>Evosea</taxon>
        <taxon>Archamoebae</taxon>
        <taxon>Mastigamoebida</taxon>
        <taxon>Entamoebidae</taxon>
        <taxon>Entamoeba</taxon>
    </lineage>
</organism>
<dbReference type="Proteomes" id="UP000014680">
    <property type="component" value="Unassembled WGS sequence"/>
</dbReference>
<dbReference type="OrthoDB" id="28979at2759"/>
<dbReference type="VEuPathDB" id="AmoebaDB:EIN_402620"/>
<dbReference type="RefSeq" id="XP_004256749.1">
    <property type="nucleotide sequence ID" value="XM_004256701.1"/>
</dbReference>
<name>A0A0A1U6D5_ENTIV</name>